<dbReference type="GO" id="GO:0005634">
    <property type="term" value="C:nucleus"/>
    <property type="evidence" value="ECO:0007669"/>
    <property type="project" value="UniProtKB-SubCell"/>
</dbReference>
<feature type="domain" description="UBC core" evidence="16">
    <location>
        <begin position="1"/>
        <end position="148"/>
    </location>
</feature>
<evidence type="ECO:0000256" key="5">
    <source>
        <dbReference type="ARBA" id="ARBA00022679"/>
    </source>
</evidence>
<dbReference type="AlphaFoldDB" id="A0A4P9Z5J6"/>
<feature type="domain" description="UBC core" evidence="16">
    <location>
        <begin position="287"/>
        <end position="435"/>
    </location>
</feature>
<sequence length="435" mass="49961">ELLEYLRAPDDQIFIKYKDDNITEVRALIVGPVNTPYALGMFEFIMKFPPEYPSVPPHTTDGGQTRFNPNFYSNGKVCLSILGTWRGESGEQWSSAHGISSVLLSIQSLMTETPYENEPGFTCSAETHDWYKQHYNRKITHETIRISVCDRMETLLGMHERYQLMTQSNATASTTSTTTTGGSGDATQTSPFVYRPAMYTDDFGDICKRLFLWHVNAYLSICERECKLVKAGAHFIHMPFEGGHNIMRGQYDYARLEQRLLKIKHILLHEATAWSEASKQWIRDECGAGDNLRGQLQQIINANCLEGMDISLEDDNPYIWYISIFGKPLTPYDDGIFRLKWVFHKDFPQVWPRAVFLTPVYHCHVTADGIPYYRVKREEDIKEHLQQIAALFTDDPSPNPSTHVNSEAAALYFGTADERRQYMRSVRRCAMRSTE</sequence>
<dbReference type="EC" id="2.3.2.23" evidence="3"/>
<evidence type="ECO:0000256" key="6">
    <source>
        <dbReference type="ARBA" id="ARBA00022703"/>
    </source>
</evidence>
<evidence type="ECO:0000256" key="15">
    <source>
        <dbReference type="SAM" id="MobiDB-lite"/>
    </source>
</evidence>
<evidence type="ECO:0000259" key="16">
    <source>
        <dbReference type="PROSITE" id="PS50127"/>
    </source>
</evidence>
<dbReference type="PROSITE" id="PS50127">
    <property type="entry name" value="UBC_2"/>
    <property type="match status" value="2"/>
</dbReference>
<keyword evidence="9" id="KW-0067">ATP-binding</keyword>
<evidence type="ECO:0000256" key="1">
    <source>
        <dbReference type="ARBA" id="ARBA00004123"/>
    </source>
</evidence>
<feature type="non-terminal residue" evidence="17">
    <location>
        <position position="1"/>
    </location>
</feature>
<protein>
    <recommendedName>
        <fullName evidence="11">Ubiquitin-conjugating enzyme E2 Z</fullName>
        <ecNumber evidence="3">2.3.2.23</ecNumber>
    </recommendedName>
    <alternativeName>
        <fullName evidence="12">E2 ubiquitin-conjugating enzyme Z</fullName>
    </alternativeName>
    <alternativeName>
        <fullName evidence="14">Ubiquitin carrier protein Z</fullName>
    </alternativeName>
    <alternativeName>
        <fullName evidence="13">Ubiquitin-protein ligase Z</fullName>
    </alternativeName>
</protein>
<dbReference type="InterPro" id="IPR016135">
    <property type="entry name" value="UBQ-conjugating_enzyme/RWD"/>
</dbReference>
<keyword evidence="7" id="KW-0547">Nucleotide-binding</keyword>
<evidence type="ECO:0000256" key="14">
    <source>
        <dbReference type="ARBA" id="ARBA00042401"/>
    </source>
</evidence>
<reference evidence="18" key="1">
    <citation type="journal article" date="2018" name="Nat. Microbiol.">
        <title>Leveraging single-cell genomics to expand the fungal tree of life.</title>
        <authorList>
            <person name="Ahrendt S.R."/>
            <person name="Quandt C.A."/>
            <person name="Ciobanu D."/>
            <person name="Clum A."/>
            <person name="Salamov A."/>
            <person name="Andreopoulos B."/>
            <person name="Cheng J.F."/>
            <person name="Woyke T."/>
            <person name="Pelin A."/>
            <person name="Henrissat B."/>
            <person name="Reynolds N.K."/>
            <person name="Benny G.L."/>
            <person name="Smith M.E."/>
            <person name="James T.Y."/>
            <person name="Grigoriev I.V."/>
        </authorList>
    </citation>
    <scope>NUCLEOTIDE SEQUENCE [LARGE SCALE GENOMIC DNA]</scope>
    <source>
        <strain evidence="18">Benny S71-1</strain>
    </source>
</reference>
<dbReference type="GO" id="GO:0043066">
    <property type="term" value="P:negative regulation of apoptotic process"/>
    <property type="evidence" value="ECO:0007669"/>
    <property type="project" value="TreeGrafter"/>
</dbReference>
<dbReference type="GO" id="GO:0061631">
    <property type="term" value="F:ubiquitin conjugating enzyme activity"/>
    <property type="evidence" value="ECO:0007669"/>
    <property type="project" value="UniProtKB-EC"/>
</dbReference>
<dbReference type="GO" id="GO:0004869">
    <property type="term" value="F:cysteine-type endopeptidase inhibitor activity"/>
    <property type="evidence" value="ECO:0007669"/>
    <property type="project" value="TreeGrafter"/>
</dbReference>
<keyword evidence="10" id="KW-0539">Nucleus</keyword>
<evidence type="ECO:0000256" key="13">
    <source>
        <dbReference type="ARBA" id="ARBA00042316"/>
    </source>
</evidence>
<keyword evidence="5" id="KW-0808">Transferase</keyword>
<evidence type="ECO:0000256" key="3">
    <source>
        <dbReference type="ARBA" id="ARBA00012486"/>
    </source>
</evidence>
<organism evidence="17 18">
    <name type="scientific">Syncephalis pseudoplumigaleata</name>
    <dbReference type="NCBI Taxonomy" id="1712513"/>
    <lineage>
        <taxon>Eukaryota</taxon>
        <taxon>Fungi</taxon>
        <taxon>Fungi incertae sedis</taxon>
        <taxon>Zoopagomycota</taxon>
        <taxon>Zoopagomycotina</taxon>
        <taxon>Zoopagomycetes</taxon>
        <taxon>Zoopagales</taxon>
        <taxon>Piptocephalidaceae</taxon>
        <taxon>Syncephalis</taxon>
    </lineage>
</organism>
<keyword evidence="8" id="KW-0833">Ubl conjugation pathway</keyword>
<dbReference type="OrthoDB" id="1926878at2759"/>
<evidence type="ECO:0000256" key="11">
    <source>
        <dbReference type="ARBA" id="ARBA00039894"/>
    </source>
</evidence>
<evidence type="ECO:0000256" key="9">
    <source>
        <dbReference type="ARBA" id="ARBA00022840"/>
    </source>
</evidence>
<feature type="region of interest" description="Disordered" evidence="15">
    <location>
        <begin position="168"/>
        <end position="187"/>
    </location>
</feature>
<feature type="non-terminal residue" evidence="17">
    <location>
        <position position="435"/>
    </location>
</feature>
<comment type="subcellular location">
    <subcellularLocation>
        <location evidence="2">Cytoplasm</location>
    </subcellularLocation>
    <subcellularLocation>
        <location evidence="1">Nucleus</location>
    </subcellularLocation>
</comment>
<evidence type="ECO:0000313" key="17">
    <source>
        <dbReference type="EMBL" id="RKP27846.1"/>
    </source>
</evidence>
<evidence type="ECO:0000256" key="7">
    <source>
        <dbReference type="ARBA" id="ARBA00022741"/>
    </source>
</evidence>
<dbReference type="Gene3D" id="3.10.110.10">
    <property type="entry name" value="Ubiquitin Conjugating Enzyme"/>
    <property type="match status" value="2"/>
</dbReference>
<keyword evidence="6" id="KW-0053">Apoptosis</keyword>
<name>A0A4P9Z5J6_9FUNG</name>
<keyword evidence="18" id="KW-1185">Reference proteome</keyword>
<dbReference type="SMART" id="SM00212">
    <property type="entry name" value="UBCc"/>
    <property type="match status" value="2"/>
</dbReference>
<evidence type="ECO:0000256" key="10">
    <source>
        <dbReference type="ARBA" id="ARBA00023242"/>
    </source>
</evidence>
<dbReference type="EMBL" id="KZ989144">
    <property type="protein sequence ID" value="RKP27846.1"/>
    <property type="molecule type" value="Genomic_DNA"/>
</dbReference>
<evidence type="ECO:0000313" key="18">
    <source>
        <dbReference type="Proteomes" id="UP000278143"/>
    </source>
</evidence>
<gene>
    <name evidence="17" type="ORF">SYNPS1DRAFT_7440</name>
</gene>
<dbReference type="PANTHER" id="PTHR46116">
    <property type="entry name" value="(E3-INDEPENDENT) E2 UBIQUITIN-CONJUGATING ENZYME"/>
    <property type="match status" value="1"/>
</dbReference>
<dbReference type="GO" id="GO:0006915">
    <property type="term" value="P:apoptotic process"/>
    <property type="evidence" value="ECO:0007669"/>
    <property type="project" value="UniProtKB-KW"/>
</dbReference>
<dbReference type="GO" id="GO:0005737">
    <property type="term" value="C:cytoplasm"/>
    <property type="evidence" value="ECO:0007669"/>
    <property type="project" value="UniProtKB-SubCell"/>
</dbReference>
<evidence type="ECO:0000256" key="8">
    <source>
        <dbReference type="ARBA" id="ARBA00022786"/>
    </source>
</evidence>
<dbReference type="InterPro" id="IPR000608">
    <property type="entry name" value="UBC"/>
</dbReference>
<evidence type="ECO:0000256" key="4">
    <source>
        <dbReference type="ARBA" id="ARBA00022490"/>
    </source>
</evidence>
<dbReference type="CDD" id="cd23809">
    <property type="entry name" value="UBCc_UBE2Z"/>
    <property type="match status" value="1"/>
</dbReference>
<dbReference type="Proteomes" id="UP000278143">
    <property type="component" value="Unassembled WGS sequence"/>
</dbReference>
<accession>A0A4P9Z5J6</accession>
<evidence type="ECO:0000256" key="2">
    <source>
        <dbReference type="ARBA" id="ARBA00004496"/>
    </source>
</evidence>
<dbReference type="GO" id="GO:0005524">
    <property type="term" value="F:ATP binding"/>
    <property type="evidence" value="ECO:0007669"/>
    <property type="project" value="UniProtKB-KW"/>
</dbReference>
<dbReference type="SUPFAM" id="SSF54495">
    <property type="entry name" value="UBC-like"/>
    <property type="match status" value="2"/>
</dbReference>
<evidence type="ECO:0000256" key="12">
    <source>
        <dbReference type="ARBA" id="ARBA00041798"/>
    </source>
</evidence>
<keyword evidence="4" id="KW-0963">Cytoplasm</keyword>
<proteinExistence type="predicted"/>
<dbReference type="PANTHER" id="PTHR46116:SF26">
    <property type="entry name" value="UBIQUITIN-CONJUGATING ENZYME E2 Z"/>
    <property type="match status" value="1"/>
</dbReference>
<dbReference type="Pfam" id="PF00179">
    <property type="entry name" value="UQ_con"/>
    <property type="match status" value="2"/>
</dbReference>